<dbReference type="AlphaFoldDB" id="A0A4Y2WND8"/>
<dbReference type="EMBL" id="BGPR01062884">
    <property type="protein sequence ID" value="GBO38228.1"/>
    <property type="molecule type" value="Genomic_DNA"/>
</dbReference>
<evidence type="ECO:0000313" key="3">
    <source>
        <dbReference type="Proteomes" id="UP000499080"/>
    </source>
</evidence>
<comment type="caution">
    <text evidence="1">The sequence shown here is derived from an EMBL/GenBank/DDBJ whole genome shotgun (WGS) entry which is preliminary data.</text>
</comment>
<accession>A0A4Y2WND8</accession>
<dbReference type="Proteomes" id="UP000499080">
    <property type="component" value="Unassembled WGS sequence"/>
</dbReference>
<sequence length="131" mass="14988">MGILFKHVKDAGKIYRLLAMDGLLGSDPKKYIGNLKYSFYGEGDVDPQEIHVRAIRFLYSELSSVENAFQVVHKMLYDLFLKNGVALPEKPSLQDGHFETLAEMYVHFVGDETFQKILKSLDIGNDKHEHK</sequence>
<keyword evidence="3" id="KW-1185">Reference proteome</keyword>
<evidence type="ECO:0000313" key="1">
    <source>
        <dbReference type="EMBL" id="GBO38228.1"/>
    </source>
</evidence>
<organism evidence="1 3">
    <name type="scientific">Araneus ventricosus</name>
    <name type="common">Orbweaver spider</name>
    <name type="synonym">Epeira ventricosa</name>
    <dbReference type="NCBI Taxonomy" id="182803"/>
    <lineage>
        <taxon>Eukaryota</taxon>
        <taxon>Metazoa</taxon>
        <taxon>Ecdysozoa</taxon>
        <taxon>Arthropoda</taxon>
        <taxon>Chelicerata</taxon>
        <taxon>Arachnida</taxon>
        <taxon>Araneae</taxon>
        <taxon>Araneomorphae</taxon>
        <taxon>Entelegynae</taxon>
        <taxon>Araneoidea</taxon>
        <taxon>Araneidae</taxon>
        <taxon>Araneus</taxon>
    </lineage>
</organism>
<evidence type="ECO:0000313" key="2">
    <source>
        <dbReference type="EMBL" id="GBO39177.1"/>
    </source>
</evidence>
<gene>
    <name evidence="1" type="ORF">AVEN_180823_1</name>
    <name evidence="2" type="ORF">AVEN_249617_1</name>
</gene>
<name>A0A4Y2WND8_ARAVE</name>
<dbReference type="EMBL" id="BGPR01064100">
    <property type="protein sequence ID" value="GBO39177.1"/>
    <property type="molecule type" value="Genomic_DNA"/>
</dbReference>
<proteinExistence type="predicted"/>
<protein>
    <submittedName>
        <fullName evidence="1">Uncharacterized protein</fullName>
    </submittedName>
</protein>
<dbReference type="OrthoDB" id="6464810at2759"/>
<reference evidence="1 3" key="1">
    <citation type="journal article" date="2019" name="Sci. Rep.">
        <title>Orb-weaving spider Araneus ventricosus genome elucidates the spidroin gene catalogue.</title>
        <authorList>
            <person name="Kono N."/>
            <person name="Nakamura H."/>
            <person name="Ohtoshi R."/>
            <person name="Moran D.A.P."/>
            <person name="Shinohara A."/>
            <person name="Yoshida Y."/>
            <person name="Fujiwara M."/>
            <person name="Mori M."/>
            <person name="Tomita M."/>
            <person name="Arakawa K."/>
        </authorList>
    </citation>
    <scope>NUCLEOTIDE SEQUENCE [LARGE SCALE GENOMIC DNA]</scope>
</reference>